<evidence type="ECO:0000313" key="2">
    <source>
        <dbReference type="EMBL" id="CAG7817239.1"/>
    </source>
</evidence>
<accession>A0A8J2KQ02</accession>
<keyword evidence="1" id="KW-0812">Transmembrane</keyword>
<sequence>MLLQNFEIFSFALKLAMGLWNVPFISGAYLVNATLLRNEKTRPNYINNLLDADMAFCANNRDRGILMYVSNRVDWGHLVNADNYETTHKSNEMYQVFDNRWDWELRYLHPNWSQALNPNSTLLEPCPDVFWFPIVTPRFCEELIAEAEGFGRWSDGSNY</sequence>
<comment type="caution">
    <text evidence="2">The sequence shown here is derived from an EMBL/GenBank/DDBJ whole genome shotgun (WGS) entry which is preliminary data.</text>
</comment>
<dbReference type="InterPro" id="IPR050757">
    <property type="entry name" value="Collagen_mod_GT25"/>
</dbReference>
<dbReference type="Proteomes" id="UP000708208">
    <property type="component" value="Unassembled WGS sequence"/>
</dbReference>
<keyword evidence="1" id="KW-0472">Membrane</keyword>
<name>A0A8J2KQ02_9HEXA</name>
<protein>
    <submittedName>
        <fullName evidence="2">Uncharacterized protein</fullName>
    </submittedName>
</protein>
<dbReference type="PANTHER" id="PTHR10730:SF45">
    <property type="entry name" value="PROCOLLAGEN-LYSINE,2-OXOGLUTARATE 5-DIOXYGENASE"/>
    <property type="match status" value="1"/>
</dbReference>
<evidence type="ECO:0000256" key="1">
    <source>
        <dbReference type="SAM" id="Phobius"/>
    </source>
</evidence>
<feature type="transmembrane region" description="Helical" evidence="1">
    <location>
        <begin position="12"/>
        <end position="32"/>
    </location>
</feature>
<keyword evidence="1" id="KW-1133">Transmembrane helix</keyword>
<keyword evidence="3" id="KW-1185">Reference proteome</keyword>
<reference evidence="2" key="1">
    <citation type="submission" date="2021-06" db="EMBL/GenBank/DDBJ databases">
        <authorList>
            <person name="Hodson N. C."/>
            <person name="Mongue J. A."/>
            <person name="Jaron S. K."/>
        </authorList>
    </citation>
    <scope>NUCLEOTIDE SEQUENCE</scope>
</reference>
<dbReference type="EMBL" id="CAJVCH010389496">
    <property type="protein sequence ID" value="CAG7817239.1"/>
    <property type="molecule type" value="Genomic_DNA"/>
</dbReference>
<proteinExistence type="predicted"/>
<dbReference type="OrthoDB" id="69177at2759"/>
<dbReference type="GO" id="GO:0008475">
    <property type="term" value="F:procollagen-lysine 5-dioxygenase activity"/>
    <property type="evidence" value="ECO:0007669"/>
    <property type="project" value="TreeGrafter"/>
</dbReference>
<dbReference type="PANTHER" id="PTHR10730">
    <property type="entry name" value="PROCOLLAGEN-LYSINE,2-OXOGLUTARATE 5-DIOXYGENASE/GLYCOSYLTRANSFERASE 25 FAMILY MEMBER"/>
    <property type="match status" value="1"/>
</dbReference>
<organism evidence="2 3">
    <name type="scientific">Allacma fusca</name>
    <dbReference type="NCBI Taxonomy" id="39272"/>
    <lineage>
        <taxon>Eukaryota</taxon>
        <taxon>Metazoa</taxon>
        <taxon>Ecdysozoa</taxon>
        <taxon>Arthropoda</taxon>
        <taxon>Hexapoda</taxon>
        <taxon>Collembola</taxon>
        <taxon>Symphypleona</taxon>
        <taxon>Sminthuridae</taxon>
        <taxon>Allacma</taxon>
    </lineage>
</organism>
<gene>
    <name evidence="2" type="ORF">AFUS01_LOCUS27817</name>
</gene>
<dbReference type="AlphaFoldDB" id="A0A8J2KQ02"/>
<evidence type="ECO:0000313" key="3">
    <source>
        <dbReference type="Proteomes" id="UP000708208"/>
    </source>
</evidence>
<feature type="non-terminal residue" evidence="2">
    <location>
        <position position="1"/>
    </location>
</feature>
<dbReference type="GO" id="GO:0005783">
    <property type="term" value="C:endoplasmic reticulum"/>
    <property type="evidence" value="ECO:0007669"/>
    <property type="project" value="TreeGrafter"/>
</dbReference>